<keyword evidence="6" id="KW-0472">Membrane</keyword>
<evidence type="ECO:0000256" key="1">
    <source>
        <dbReference type="ARBA" id="ARBA00004141"/>
    </source>
</evidence>
<dbReference type="Proteomes" id="UP000267096">
    <property type="component" value="Unassembled WGS sequence"/>
</dbReference>
<keyword evidence="3" id="KW-0813">Transport</keyword>
<accession>A0A0M3JA59</accession>
<evidence type="ECO:0000256" key="6">
    <source>
        <dbReference type="ARBA" id="ARBA00023136"/>
    </source>
</evidence>
<proteinExistence type="inferred from homology"/>
<dbReference type="WBParaSite" id="ASIM_0000447901-mRNA-1">
    <property type="protein sequence ID" value="ASIM_0000447901-mRNA-1"/>
    <property type="gene ID" value="ASIM_0000447901"/>
</dbReference>
<dbReference type="Pfam" id="PF08449">
    <property type="entry name" value="UAA"/>
    <property type="match status" value="1"/>
</dbReference>
<comment type="similarity">
    <text evidence="2">Belongs to the nucleotide-sugar transporter family. SLC35B subfamily.</text>
</comment>
<dbReference type="AlphaFoldDB" id="A0A0M3JA59"/>
<comment type="subcellular location">
    <subcellularLocation>
        <location evidence="1">Membrane</location>
        <topology evidence="1">Multi-pass membrane protein</topology>
    </subcellularLocation>
</comment>
<evidence type="ECO:0000256" key="2">
    <source>
        <dbReference type="ARBA" id="ARBA00010694"/>
    </source>
</evidence>
<dbReference type="OrthoDB" id="999962at2759"/>
<dbReference type="EMBL" id="UYRR01007364">
    <property type="protein sequence ID" value="VDK23537.1"/>
    <property type="molecule type" value="Genomic_DNA"/>
</dbReference>
<evidence type="ECO:0000313" key="8">
    <source>
        <dbReference type="Proteomes" id="UP000267096"/>
    </source>
</evidence>
<evidence type="ECO:0000256" key="4">
    <source>
        <dbReference type="ARBA" id="ARBA00022692"/>
    </source>
</evidence>
<organism evidence="9">
    <name type="scientific">Anisakis simplex</name>
    <name type="common">Herring worm</name>
    <dbReference type="NCBI Taxonomy" id="6269"/>
    <lineage>
        <taxon>Eukaryota</taxon>
        <taxon>Metazoa</taxon>
        <taxon>Ecdysozoa</taxon>
        <taxon>Nematoda</taxon>
        <taxon>Chromadorea</taxon>
        <taxon>Rhabditida</taxon>
        <taxon>Spirurina</taxon>
        <taxon>Ascaridomorpha</taxon>
        <taxon>Ascaridoidea</taxon>
        <taxon>Anisakidae</taxon>
        <taxon>Anisakis</taxon>
        <taxon>Anisakis simplex complex</taxon>
    </lineage>
</organism>
<keyword evidence="5" id="KW-1133">Transmembrane helix</keyword>
<dbReference type="GO" id="GO:0012505">
    <property type="term" value="C:endomembrane system"/>
    <property type="evidence" value="ECO:0007669"/>
    <property type="project" value="UniProtKB-ARBA"/>
</dbReference>
<gene>
    <name evidence="7" type="ORF">ASIM_LOCUS4294</name>
</gene>
<evidence type="ECO:0000256" key="3">
    <source>
        <dbReference type="ARBA" id="ARBA00022448"/>
    </source>
</evidence>
<name>A0A0M3JA59_ANISI</name>
<reference evidence="7 8" key="2">
    <citation type="submission" date="2018-11" db="EMBL/GenBank/DDBJ databases">
        <authorList>
            <consortium name="Pathogen Informatics"/>
        </authorList>
    </citation>
    <scope>NUCLEOTIDE SEQUENCE [LARGE SCALE GENOMIC DNA]</scope>
</reference>
<protein>
    <submittedName>
        <fullName evidence="9">UDP-xylose and UDP-N-acetylglucosamine transporter (inferred by orthology to a human protein)</fullName>
    </submittedName>
</protein>
<dbReference type="GO" id="GO:0055085">
    <property type="term" value="P:transmembrane transport"/>
    <property type="evidence" value="ECO:0007669"/>
    <property type="project" value="InterPro"/>
</dbReference>
<evidence type="ECO:0000313" key="9">
    <source>
        <dbReference type="WBParaSite" id="ASIM_0000447901-mRNA-1"/>
    </source>
</evidence>
<evidence type="ECO:0000313" key="7">
    <source>
        <dbReference type="EMBL" id="VDK23537.1"/>
    </source>
</evidence>
<keyword evidence="4" id="KW-0812">Transmembrane</keyword>
<dbReference type="InterPro" id="IPR013657">
    <property type="entry name" value="SCL35B1-4/HUT1"/>
</dbReference>
<keyword evidence="8" id="KW-1185">Reference proteome</keyword>
<evidence type="ECO:0000256" key="5">
    <source>
        <dbReference type="ARBA" id="ARBA00022989"/>
    </source>
</evidence>
<dbReference type="GO" id="GO:0016020">
    <property type="term" value="C:membrane"/>
    <property type="evidence" value="ECO:0007669"/>
    <property type="project" value="UniProtKB-SubCell"/>
</dbReference>
<reference evidence="9" key="1">
    <citation type="submission" date="2017-02" db="UniProtKB">
        <authorList>
            <consortium name="WormBaseParasite"/>
        </authorList>
    </citation>
    <scope>IDENTIFICATION</scope>
</reference>
<sequence length="85" mass="9784">MLMLITALLASAYLGIVQERMYTAYGKHTREAMFVIHGASLPFFAFMGNDIYNYMLKFCRSSPIELFHVKIPHMWALLFAACVMQ</sequence>